<name>A0A1E2VD38_9GAMM</name>
<dbReference type="NCBIfam" id="TIGR03593">
    <property type="entry name" value="yidC_nterm"/>
    <property type="match status" value="1"/>
</dbReference>
<feature type="region of interest" description="Disordered" evidence="14">
    <location>
        <begin position="32"/>
        <end position="75"/>
    </location>
</feature>
<evidence type="ECO:0000256" key="10">
    <source>
        <dbReference type="ARBA" id="ARBA00023186"/>
    </source>
</evidence>
<comment type="caution">
    <text evidence="17">The sequence shown here is derived from an EMBL/GenBank/DDBJ whole genome shotgun (WGS) entry which is preliminary data.</text>
</comment>
<dbReference type="Pfam" id="PF14849">
    <property type="entry name" value="YidC_periplas"/>
    <property type="match status" value="1"/>
</dbReference>
<evidence type="ECO:0000256" key="4">
    <source>
        <dbReference type="ARBA" id="ARBA00022448"/>
    </source>
</evidence>
<dbReference type="PRINTS" id="PR00701">
    <property type="entry name" value="60KDINNERMP"/>
</dbReference>
<dbReference type="InterPro" id="IPR001708">
    <property type="entry name" value="YidC/ALB3/OXA1/COX18"/>
</dbReference>
<evidence type="ECO:0000256" key="2">
    <source>
        <dbReference type="ARBA" id="ARBA00010527"/>
    </source>
</evidence>
<dbReference type="InterPro" id="IPR019998">
    <property type="entry name" value="Membr_insert_YidC"/>
</dbReference>
<dbReference type="Proteomes" id="UP000094291">
    <property type="component" value="Unassembled WGS sequence"/>
</dbReference>
<feature type="transmembrane region" description="Helical" evidence="13">
    <location>
        <begin position="6"/>
        <end position="23"/>
    </location>
</feature>
<keyword evidence="5 13" id="KW-1003">Cell membrane</keyword>
<dbReference type="AlphaFoldDB" id="A0A1E2VD38"/>
<dbReference type="InterPro" id="IPR028055">
    <property type="entry name" value="YidC/Oxa/ALB_C"/>
</dbReference>
<dbReference type="HAMAP" id="MF_01810">
    <property type="entry name" value="YidC_type1"/>
    <property type="match status" value="1"/>
</dbReference>
<evidence type="ECO:0000256" key="11">
    <source>
        <dbReference type="ARBA" id="ARBA00033245"/>
    </source>
</evidence>
<evidence type="ECO:0000256" key="7">
    <source>
        <dbReference type="ARBA" id="ARBA00022927"/>
    </source>
</evidence>
<evidence type="ECO:0000313" key="18">
    <source>
        <dbReference type="Proteomes" id="UP000094291"/>
    </source>
</evidence>
<keyword evidence="10 13" id="KW-0143">Chaperone</keyword>
<dbReference type="InterPro" id="IPR038221">
    <property type="entry name" value="YidC_periplasmic_sf"/>
</dbReference>
<reference evidence="17 18" key="1">
    <citation type="submission" date="2016-08" db="EMBL/GenBank/DDBJ databases">
        <authorList>
            <person name="Seilhamer J.J."/>
        </authorList>
    </citation>
    <scope>NUCLEOTIDE SEQUENCE [LARGE SCALE GENOMIC DNA]</scope>
    <source>
        <strain evidence="17 18">PH27A</strain>
    </source>
</reference>
<keyword evidence="7 13" id="KW-0653">Protein transport</keyword>
<evidence type="ECO:0000259" key="15">
    <source>
        <dbReference type="Pfam" id="PF02096"/>
    </source>
</evidence>
<comment type="subunit">
    <text evidence="13">Interacts with the Sec translocase complex via SecD. Specifically interacts with transmembrane segments of nascent integral membrane proteins during membrane integration.</text>
</comment>
<dbReference type="EMBL" id="MDTQ01000001">
    <property type="protein sequence ID" value="ODC04772.1"/>
    <property type="molecule type" value="Genomic_DNA"/>
</dbReference>
<dbReference type="RefSeq" id="WP_068999756.1">
    <property type="nucleotide sequence ID" value="NZ_MDTQ01000001.1"/>
</dbReference>
<dbReference type="NCBIfam" id="TIGR03592">
    <property type="entry name" value="yidC_oxa1_cterm"/>
    <property type="match status" value="1"/>
</dbReference>
<comment type="subcellular location">
    <subcellularLocation>
        <location evidence="1">Cell inner membrane</location>
        <topology evidence="1">Multi-pass membrane protein</topology>
    </subcellularLocation>
    <subcellularLocation>
        <location evidence="13">Cell membrane</location>
        <topology evidence="13">Multi-pass membrane protein</topology>
    </subcellularLocation>
</comment>
<keyword evidence="8 13" id="KW-1133">Transmembrane helix</keyword>
<dbReference type="GO" id="GO:0005886">
    <property type="term" value="C:plasma membrane"/>
    <property type="evidence" value="ECO:0007669"/>
    <property type="project" value="UniProtKB-SubCell"/>
</dbReference>
<keyword evidence="4 13" id="KW-0813">Transport</keyword>
<evidence type="ECO:0000256" key="12">
    <source>
        <dbReference type="ARBA" id="ARBA00033342"/>
    </source>
</evidence>
<dbReference type="GO" id="GO:0032977">
    <property type="term" value="F:membrane insertase activity"/>
    <property type="evidence" value="ECO:0007669"/>
    <property type="project" value="InterPro"/>
</dbReference>
<feature type="transmembrane region" description="Helical" evidence="13">
    <location>
        <begin position="425"/>
        <end position="448"/>
    </location>
</feature>
<accession>A0A1E2VD38</accession>
<dbReference type="NCBIfam" id="NF002352">
    <property type="entry name" value="PRK01318.1-3"/>
    <property type="match status" value="1"/>
</dbReference>
<evidence type="ECO:0000256" key="8">
    <source>
        <dbReference type="ARBA" id="ARBA00022989"/>
    </source>
</evidence>
<proteinExistence type="inferred from homology"/>
<feature type="compositionally biased region" description="Polar residues" evidence="14">
    <location>
        <begin position="32"/>
        <end position="50"/>
    </location>
</feature>
<evidence type="ECO:0000256" key="3">
    <source>
        <dbReference type="ARBA" id="ARBA00015325"/>
    </source>
</evidence>
<evidence type="ECO:0000256" key="5">
    <source>
        <dbReference type="ARBA" id="ARBA00022475"/>
    </source>
</evidence>
<dbReference type="Pfam" id="PF02096">
    <property type="entry name" value="60KD_IMP"/>
    <property type="match status" value="1"/>
</dbReference>
<dbReference type="OrthoDB" id="9780552at2"/>
<feature type="transmembrane region" description="Helical" evidence="13">
    <location>
        <begin position="358"/>
        <end position="382"/>
    </location>
</feature>
<dbReference type="PANTHER" id="PTHR12428:SF65">
    <property type="entry name" value="CYTOCHROME C OXIDASE ASSEMBLY PROTEIN COX18, MITOCHONDRIAL"/>
    <property type="match status" value="1"/>
</dbReference>
<gene>
    <name evidence="13" type="primary">yidC</name>
    <name evidence="17" type="ORF">BFW38_15795</name>
</gene>
<dbReference type="CDD" id="cd20070">
    <property type="entry name" value="5TM_YidC_Alb3"/>
    <property type="match status" value="1"/>
</dbReference>
<dbReference type="Gene3D" id="2.70.98.90">
    <property type="match status" value="1"/>
</dbReference>
<dbReference type="InterPro" id="IPR047196">
    <property type="entry name" value="YidC_ALB_C"/>
</dbReference>
<feature type="compositionally biased region" description="Polar residues" evidence="14">
    <location>
        <begin position="57"/>
        <end position="75"/>
    </location>
</feature>
<organism evidence="17 18">
    <name type="scientific">Terasakiispira papahanaumokuakeensis</name>
    <dbReference type="NCBI Taxonomy" id="197479"/>
    <lineage>
        <taxon>Bacteria</taxon>
        <taxon>Pseudomonadati</taxon>
        <taxon>Pseudomonadota</taxon>
        <taxon>Gammaproteobacteria</taxon>
        <taxon>Oceanospirillales</taxon>
        <taxon>Terasakiispira</taxon>
    </lineage>
</organism>
<dbReference type="STRING" id="197479.BFW38_15795"/>
<feature type="transmembrane region" description="Helical" evidence="13">
    <location>
        <begin position="501"/>
        <end position="526"/>
    </location>
</feature>
<keyword evidence="18" id="KW-1185">Reference proteome</keyword>
<dbReference type="InterPro" id="IPR028053">
    <property type="entry name" value="Membr_insert_YidC_N"/>
</dbReference>
<feature type="transmembrane region" description="Helical" evidence="13">
    <location>
        <begin position="472"/>
        <end position="489"/>
    </location>
</feature>
<feature type="domain" description="Membrane insertase YidC N-terminal" evidence="16">
    <location>
        <begin position="80"/>
        <end position="351"/>
    </location>
</feature>
<evidence type="ECO:0000259" key="16">
    <source>
        <dbReference type="Pfam" id="PF14849"/>
    </source>
</evidence>
<evidence type="ECO:0000256" key="1">
    <source>
        <dbReference type="ARBA" id="ARBA00004429"/>
    </source>
</evidence>
<dbReference type="PANTHER" id="PTHR12428">
    <property type="entry name" value="OXA1"/>
    <property type="match status" value="1"/>
</dbReference>
<comment type="similarity">
    <text evidence="2 13">Belongs to the OXA1/ALB3/YidC family. Type 1 subfamily.</text>
</comment>
<protein>
    <recommendedName>
        <fullName evidence="3 13">Membrane protein insertase YidC</fullName>
    </recommendedName>
    <alternativeName>
        <fullName evidence="12 13">Foldase YidC</fullName>
    </alternativeName>
    <alternativeName>
        <fullName evidence="11 13">Membrane integrase YidC</fullName>
    </alternativeName>
    <alternativeName>
        <fullName evidence="13">Membrane protein YidC</fullName>
    </alternativeName>
</protein>
<keyword evidence="6 13" id="KW-0812">Transmembrane</keyword>
<dbReference type="GO" id="GO:0015031">
    <property type="term" value="P:protein transport"/>
    <property type="evidence" value="ECO:0007669"/>
    <property type="project" value="UniProtKB-KW"/>
</dbReference>
<evidence type="ECO:0000256" key="14">
    <source>
        <dbReference type="SAM" id="MobiDB-lite"/>
    </source>
</evidence>
<evidence type="ECO:0000256" key="13">
    <source>
        <dbReference type="HAMAP-Rule" id="MF_01810"/>
    </source>
</evidence>
<evidence type="ECO:0000256" key="6">
    <source>
        <dbReference type="ARBA" id="ARBA00022692"/>
    </source>
</evidence>
<keyword evidence="9 13" id="KW-0472">Membrane</keyword>
<evidence type="ECO:0000256" key="9">
    <source>
        <dbReference type="ARBA" id="ARBA00023136"/>
    </source>
</evidence>
<comment type="function">
    <text evidence="13">Required for the insertion and/or proper folding and/or complex formation of integral membrane proteins into the membrane. Involved in integration of membrane proteins that insert both dependently and independently of the Sec translocase complex, as well as at least some lipoproteins. Aids folding of multispanning membrane proteins.</text>
</comment>
<dbReference type="GO" id="GO:0051205">
    <property type="term" value="P:protein insertion into membrane"/>
    <property type="evidence" value="ECO:0007669"/>
    <property type="project" value="TreeGrafter"/>
</dbReference>
<evidence type="ECO:0000313" key="17">
    <source>
        <dbReference type="EMBL" id="ODC04772.1"/>
    </source>
</evidence>
<sequence>MDVKRIVLYLALAVVGYLMIIQWNQDYHEPQAPTSAEVQTDNGSAAQPSGSDDETLQFGQTQSTTELQDSSAAGTDQSTINVRTDLLDLKISPKGGDIVYAALLDHKLRVNGDQPYVLLENSSKRFYILQSALQGLGNDKRLQLKADKPSYRLQDGQDTLVVNLSGEVNGVKLVKRFTLVRDSYQVKVDYLLDNQSGQTIKPSFIGLIKRDNSEDPSKAQGMGMSSFLGAAYSTDESRYEKIKFEDIGKQNFQQTSMGGWVAMLQHYFISAWIPPQDTQNLFSTRSDRQGNNIIGFKTDSSGIANGDKGELSGKVYLGPKIQSRLEAAAPNLDLAVDFGWLWFIAQPLFWLLDHIHDLVGNWGVSIILLTVMIKAAFFKLSATAYRSMAKMRAVGPKLQQIREQYADDRQKLSQAMMELYRKEKINPMGGCLPILVQMPVFIALYWMLMESVELRHAPFILWINDLSVKDPFFVLPILMGISMFVQQLLNPTPPDPMQAKVMKMLPIVFTFFFLWFPAGLVLYWLVNNLLSILQQWLITRGIEKEGLGPDKS</sequence>
<feature type="domain" description="Membrane insertase YidC/Oxa/ALB C-terminal" evidence="15">
    <location>
        <begin position="362"/>
        <end position="540"/>
    </location>
</feature>
<dbReference type="CDD" id="cd19961">
    <property type="entry name" value="EcYidC-like_peri"/>
    <property type="match status" value="1"/>
</dbReference>
<dbReference type="PRINTS" id="PR01900">
    <property type="entry name" value="YIDCPROTEIN"/>
</dbReference>